<dbReference type="InterPro" id="IPR050266">
    <property type="entry name" value="AB_hydrolase_sf"/>
</dbReference>
<dbReference type="GO" id="GO:0016787">
    <property type="term" value="F:hydrolase activity"/>
    <property type="evidence" value="ECO:0007669"/>
    <property type="project" value="UniProtKB-KW"/>
</dbReference>
<dbReference type="AlphaFoldDB" id="A0A329QGD3"/>
<dbReference type="InterPro" id="IPR000073">
    <property type="entry name" value="AB_hydrolase_1"/>
</dbReference>
<dbReference type="SUPFAM" id="SSF53474">
    <property type="entry name" value="alpha/beta-Hydrolases"/>
    <property type="match status" value="1"/>
</dbReference>
<proteinExistence type="predicted"/>
<dbReference type="PANTHER" id="PTHR43798">
    <property type="entry name" value="MONOACYLGLYCEROL LIPASE"/>
    <property type="match status" value="1"/>
</dbReference>
<comment type="caution">
    <text evidence="3">The sequence shown here is derived from an EMBL/GenBank/DDBJ whole genome shotgun (WGS) entry which is preliminary data.</text>
</comment>
<gene>
    <name evidence="3" type="ORF">DC345_25560</name>
</gene>
<dbReference type="Proteomes" id="UP000250642">
    <property type="component" value="Unassembled WGS sequence"/>
</dbReference>
<keyword evidence="1 3" id="KW-0378">Hydrolase</keyword>
<accession>A0A329QGD3</accession>
<dbReference type="EMBL" id="QEVW01000019">
    <property type="protein sequence ID" value="RAW11414.1"/>
    <property type="molecule type" value="Genomic_DNA"/>
</dbReference>
<dbReference type="PANTHER" id="PTHR43798:SF31">
    <property type="entry name" value="AB HYDROLASE SUPERFAMILY PROTEIN YCLE"/>
    <property type="match status" value="1"/>
</dbReference>
<evidence type="ECO:0000259" key="2">
    <source>
        <dbReference type="Pfam" id="PF12697"/>
    </source>
</evidence>
<name>A0A329QGD3_9BACL</name>
<evidence type="ECO:0000256" key="1">
    <source>
        <dbReference type="ARBA" id="ARBA00022801"/>
    </source>
</evidence>
<organism evidence="3 4">
    <name type="scientific">Paenibacillus taichungensis</name>
    <dbReference type="NCBI Taxonomy" id="484184"/>
    <lineage>
        <taxon>Bacteria</taxon>
        <taxon>Bacillati</taxon>
        <taxon>Bacillota</taxon>
        <taxon>Bacilli</taxon>
        <taxon>Bacillales</taxon>
        <taxon>Paenibacillaceae</taxon>
        <taxon>Paenibacillus</taxon>
    </lineage>
</organism>
<dbReference type="Pfam" id="PF12697">
    <property type="entry name" value="Abhydrolase_6"/>
    <property type="match status" value="1"/>
</dbReference>
<reference evidence="3 4" key="1">
    <citation type="submission" date="2018-04" db="EMBL/GenBank/DDBJ databases">
        <title>Paenibacillus taichungensis Genome sequencing and assembly.</title>
        <authorList>
            <person name="Xu J."/>
            <person name="Rensing C."/>
            <person name="Mazhar H.S."/>
        </authorList>
    </citation>
    <scope>NUCLEOTIDE SEQUENCE [LARGE SCALE GENOMIC DNA]</scope>
    <source>
        <strain evidence="3 4">NC1</strain>
    </source>
</reference>
<sequence length="255" mass="28958">MEQETSGTILWLTGWSMPDAVFDHLRLLLPEFRHMSVDYSAADSPEEMLCLTETAVRDMLCIEESSSRERVLHGPLLISGWSLGGLLALRLAAKGYVDGLVLFGATARFTRPKEELDRGIADAYVRQMIKGILKDRHEVEANFRQRMFTEHEWKAGLAECLPPMGSWTTQALIAGLQILRREECLSQLPNIDCPVLLIHGTEDRICPYGAGLELTAHLPQAELITFIGCGHAPFLEKEVHIADEWRRWWHDPWKK</sequence>
<dbReference type="Gene3D" id="3.40.50.1820">
    <property type="entry name" value="alpha/beta hydrolase"/>
    <property type="match status" value="1"/>
</dbReference>
<evidence type="ECO:0000313" key="3">
    <source>
        <dbReference type="EMBL" id="RAW11414.1"/>
    </source>
</evidence>
<feature type="domain" description="AB hydrolase-1" evidence="2">
    <location>
        <begin position="14"/>
        <end position="236"/>
    </location>
</feature>
<dbReference type="GO" id="GO:0016020">
    <property type="term" value="C:membrane"/>
    <property type="evidence" value="ECO:0007669"/>
    <property type="project" value="TreeGrafter"/>
</dbReference>
<dbReference type="InterPro" id="IPR029058">
    <property type="entry name" value="AB_hydrolase_fold"/>
</dbReference>
<protein>
    <submittedName>
        <fullName evidence="3">Alpha/beta hydrolase</fullName>
    </submittedName>
</protein>
<evidence type="ECO:0000313" key="4">
    <source>
        <dbReference type="Proteomes" id="UP000250642"/>
    </source>
</evidence>